<dbReference type="STRING" id="1445510.YC6258_03586"/>
<feature type="domain" description="GGDEF" evidence="7">
    <location>
        <begin position="312"/>
        <end position="445"/>
    </location>
</feature>
<evidence type="ECO:0000259" key="3">
    <source>
        <dbReference type="PROSITE" id="PS50110"/>
    </source>
</evidence>
<evidence type="ECO:0000313" key="9">
    <source>
        <dbReference type="Proteomes" id="UP000032266"/>
    </source>
</evidence>
<dbReference type="Pfam" id="PF00989">
    <property type="entry name" value="PAS"/>
    <property type="match status" value="1"/>
</dbReference>
<dbReference type="PANTHER" id="PTHR44757">
    <property type="entry name" value="DIGUANYLATE CYCLASE DGCP"/>
    <property type="match status" value="1"/>
</dbReference>
<feature type="domain" description="Response regulatory" evidence="3">
    <location>
        <begin position="7"/>
        <end position="130"/>
    </location>
</feature>
<dbReference type="InterPro" id="IPR035919">
    <property type="entry name" value="EAL_sf"/>
</dbReference>
<dbReference type="AlphaFoldDB" id="A0A0C5VLM6"/>
<dbReference type="OrthoDB" id="5777683at2"/>
<dbReference type="Pfam" id="PF00072">
    <property type="entry name" value="Response_reg"/>
    <property type="match status" value="1"/>
</dbReference>
<dbReference type="SUPFAM" id="SSF55785">
    <property type="entry name" value="PYP-like sensor domain (PAS domain)"/>
    <property type="match status" value="1"/>
</dbReference>
<evidence type="ECO:0000256" key="2">
    <source>
        <dbReference type="PROSITE-ProRule" id="PRU00169"/>
    </source>
</evidence>
<dbReference type="InterPro" id="IPR001789">
    <property type="entry name" value="Sig_transdc_resp-reg_receiver"/>
</dbReference>
<dbReference type="InterPro" id="IPR029787">
    <property type="entry name" value="Nucleotide_cyclase"/>
</dbReference>
<feature type="domain" description="PAS" evidence="4">
    <location>
        <begin position="150"/>
        <end position="223"/>
    </location>
</feature>
<protein>
    <submittedName>
        <fullName evidence="8">Putative signal transduction protein containing a membrane domain, an EAL and a GGDEF domain</fullName>
    </submittedName>
</protein>
<dbReference type="SMART" id="SM00052">
    <property type="entry name" value="EAL"/>
    <property type="match status" value="1"/>
</dbReference>
<dbReference type="SMART" id="SM00448">
    <property type="entry name" value="REC"/>
    <property type="match status" value="1"/>
</dbReference>
<dbReference type="PROSITE" id="PS50112">
    <property type="entry name" value="PAS"/>
    <property type="match status" value="1"/>
</dbReference>
<dbReference type="NCBIfam" id="TIGR00229">
    <property type="entry name" value="sensory_box"/>
    <property type="match status" value="1"/>
</dbReference>
<dbReference type="CDD" id="cd00156">
    <property type="entry name" value="REC"/>
    <property type="match status" value="1"/>
</dbReference>
<keyword evidence="2" id="KW-0597">Phosphoprotein</keyword>
<reference evidence="8 9" key="1">
    <citation type="submission" date="2014-01" db="EMBL/GenBank/DDBJ databases">
        <title>Full genme sequencing of cellulolytic bacterium Gynuella sunshinyii YC6258T gen. nov., sp. nov.</title>
        <authorList>
            <person name="Khan H."/>
            <person name="Chung E.J."/>
            <person name="Chung Y.R."/>
        </authorList>
    </citation>
    <scope>NUCLEOTIDE SEQUENCE [LARGE SCALE GENOMIC DNA]</scope>
    <source>
        <strain evidence="8 9">YC6258</strain>
    </source>
</reference>
<proteinExistence type="predicted"/>
<dbReference type="GO" id="GO:0000160">
    <property type="term" value="P:phosphorelay signal transduction system"/>
    <property type="evidence" value="ECO:0007669"/>
    <property type="project" value="InterPro"/>
</dbReference>
<dbReference type="Gene3D" id="3.30.70.270">
    <property type="match status" value="1"/>
</dbReference>
<name>A0A0C5VLM6_9GAMM</name>
<dbReference type="PANTHER" id="PTHR44757:SF4">
    <property type="entry name" value="DIGUANYLATE CYCLASE DGCE-RELATED"/>
    <property type="match status" value="1"/>
</dbReference>
<dbReference type="InterPro" id="IPR052155">
    <property type="entry name" value="Biofilm_reg_signaling"/>
</dbReference>
<dbReference type="InterPro" id="IPR000014">
    <property type="entry name" value="PAS"/>
</dbReference>
<gene>
    <name evidence="8" type="ORF">YC6258_03586</name>
</gene>
<dbReference type="InterPro" id="IPR035965">
    <property type="entry name" value="PAS-like_dom_sf"/>
</dbReference>
<accession>A0A0C5VLM6</accession>
<dbReference type="CDD" id="cd01949">
    <property type="entry name" value="GGDEF"/>
    <property type="match status" value="1"/>
</dbReference>
<dbReference type="PROSITE" id="PS50887">
    <property type="entry name" value="GGDEF"/>
    <property type="match status" value="1"/>
</dbReference>
<evidence type="ECO:0000259" key="7">
    <source>
        <dbReference type="PROSITE" id="PS50887"/>
    </source>
</evidence>
<feature type="domain" description="PAC" evidence="5">
    <location>
        <begin position="228"/>
        <end position="280"/>
    </location>
</feature>
<dbReference type="Gene3D" id="3.20.20.450">
    <property type="entry name" value="EAL domain"/>
    <property type="match status" value="1"/>
</dbReference>
<dbReference type="NCBIfam" id="TIGR00254">
    <property type="entry name" value="GGDEF"/>
    <property type="match status" value="1"/>
</dbReference>
<dbReference type="SMART" id="SM00091">
    <property type="entry name" value="PAS"/>
    <property type="match status" value="1"/>
</dbReference>
<dbReference type="EMBL" id="CP007142">
    <property type="protein sequence ID" value="AJQ95622.1"/>
    <property type="molecule type" value="Genomic_DNA"/>
</dbReference>
<dbReference type="SUPFAM" id="SSF52172">
    <property type="entry name" value="CheY-like"/>
    <property type="match status" value="1"/>
</dbReference>
<dbReference type="InterPro" id="IPR011006">
    <property type="entry name" value="CheY-like_superfamily"/>
</dbReference>
<comment type="cofactor">
    <cofactor evidence="1">
        <name>Mg(2+)</name>
        <dbReference type="ChEBI" id="CHEBI:18420"/>
    </cofactor>
</comment>
<dbReference type="InterPro" id="IPR043128">
    <property type="entry name" value="Rev_trsase/Diguanyl_cyclase"/>
</dbReference>
<evidence type="ECO:0000259" key="6">
    <source>
        <dbReference type="PROSITE" id="PS50883"/>
    </source>
</evidence>
<evidence type="ECO:0000259" key="4">
    <source>
        <dbReference type="PROSITE" id="PS50112"/>
    </source>
</evidence>
<dbReference type="InterPro" id="IPR000160">
    <property type="entry name" value="GGDEF_dom"/>
</dbReference>
<dbReference type="InterPro" id="IPR013767">
    <property type="entry name" value="PAS_fold"/>
</dbReference>
<dbReference type="PROSITE" id="PS50110">
    <property type="entry name" value="RESPONSE_REGULATORY"/>
    <property type="match status" value="1"/>
</dbReference>
<dbReference type="PROSITE" id="PS50883">
    <property type="entry name" value="EAL"/>
    <property type="match status" value="1"/>
</dbReference>
<dbReference type="Gene3D" id="3.30.450.20">
    <property type="entry name" value="PAS domain"/>
    <property type="match status" value="1"/>
</dbReference>
<dbReference type="SUPFAM" id="SSF141868">
    <property type="entry name" value="EAL domain-like"/>
    <property type="match status" value="1"/>
</dbReference>
<evidence type="ECO:0000313" key="8">
    <source>
        <dbReference type="EMBL" id="AJQ95622.1"/>
    </source>
</evidence>
<dbReference type="Gene3D" id="3.40.50.2300">
    <property type="match status" value="1"/>
</dbReference>
<dbReference type="CDD" id="cd00130">
    <property type="entry name" value="PAS"/>
    <property type="match status" value="1"/>
</dbReference>
<dbReference type="FunFam" id="3.30.70.270:FF:000001">
    <property type="entry name" value="Diguanylate cyclase domain protein"/>
    <property type="match status" value="1"/>
</dbReference>
<feature type="modified residue" description="4-aspartylphosphate" evidence="2">
    <location>
        <position position="65"/>
    </location>
</feature>
<dbReference type="InterPro" id="IPR000700">
    <property type="entry name" value="PAS-assoc_C"/>
</dbReference>
<sequence>MKNYTVNVLLVEDEESNAKLIRLALAEGDNSVFRVQWVKRISVALQCLLRCQNIPAKRFDVILLDLTLPDAEGPEAFIPLFEAAPEALILVLSNSANEDTARVLVKKGAYDYLGKQFVNCHWLPRALRYVAERKQAENVLLDSEAALFDANERAQITLNSIGDAVVATDMMGVVTYMNLMAETMTGWHQDEAIGRPLAEVFCIVDGKTRKTAENPVQAAIRENQVVGLTANCVLIRRDGFESVIEDSTAPIHNHQGQVLGAVMVFHDVSASREMALKMTHLAQHDILTGKPNRLLLQERLAQAIVLAKRHHRQVGLLFLDLDYFKYINDSLGHAVGDQLLISVANRLQACARASDTVCRQGGDEFVILLTEIEQPQDAAQVASKVLAAMTRPHIIGAHELQISVSIGISVYPDDGDSVDSIMKNADTAMYHAKSNGRDNYQFFRADMNDCVMQRLLLEGSLRRALKHQEFVLHYQPQFDLKSGVMTGAEALIRWRDPELGLVYPDDFIPTAIESGLILPIGRWVLRQTCIQIGMWLEAGSQPVPVAVNVSMIELTHPLFVTGLAEILMETGLPANYLKLEFTEKVLTPDTEAFHRTLQALIDMGVGLVIDDFGTGHSSLSLLRHYAISALKIDRAFVHDMVTYPDDASIINAVIGIGHSLKQRVVAKGVENQKQLMMLRAQRCDTGQGFLFGRPQDADGFTNLLMHQNDGTSQGKQA</sequence>
<evidence type="ECO:0000256" key="1">
    <source>
        <dbReference type="ARBA" id="ARBA00001946"/>
    </source>
</evidence>
<dbReference type="InterPro" id="IPR001633">
    <property type="entry name" value="EAL_dom"/>
</dbReference>
<dbReference type="KEGG" id="gsn:YC6258_03586"/>
<dbReference type="RefSeq" id="WP_044617859.1">
    <property type="nucleotide sequence ID" value="NZ_CP007142.1"/>
</dbReference>
<dbReference type="CDD" id="cd01948">
    <property type="entry name" value="EAL"/>
    <property type="match status" value="1"/>
</dbReference>
<dbReference type="PATRIC" id="fig|1445510.3.peg.3553"/>
<dbReference type="Pfam" id="PF00990">
    <property type="entry name" value="GGDEF"/>
    <property type="match status" value="1"/>
</dbReference>
<dbReference type="GO" id="GO:0003824">
    <property type="term" value="F:catalytic activity"/>
    <property type="evidence" value="ECO:0007669"/>
    <property type="project" value="UniProtKB-ARBA"/>
</dbReference>
<dbReference type="HOGENOM" id="CLU_000445_70_20_6"/>
<dbReference type="SMART" id="SM00267">
    <property type="entry name" value="GGDEF"/>
    <property type="match status" value="1"/>
</dbReference>
<organism evidence="8 9">
    <name type="scientific">Gynuella sunshinyii YC6258</name>
    <dbReference type="NCBI Taxonomy" id="1445510"/>
    <lineage>
        <taxon>Bacteria</taxon>
        <taxon>Pseudomonadati</taxon>
        <taxon>Pseudomonadota</taxon>
        <taxon>Gammaproteobacteria</taxon>
        <taxon>Oceanospirillales</taxon>
        <taxon>Saccharospirillaceae</taxon>
        <taxon>Gynuella</taxon>
    </lineage>
</organism>
<dbReference type="SUPFAM" id="SSF55073">
    <property type="entry name" value="Nucleotide cyclase"/>
    <property type="match status" value="1"/>
</dbReference>
<dbReference type="PROSITE" id="PS50113">
    <property type="entry name" value="PAC"/>
    <property type="match status" value="1"/>
</dbReference>
<keyword evidence="9" id="KW-1185">Reference proteome</keyword>
<feature type="domain" description="EAL" evidence="6">
    <location>
        <begin position="454"/>
        <end position="708"/>
    </location>
</feature>
<evidence type="ECO:0000259" key="5">
    <source>
        <dbReference type="PROSITE" id="PS50113"/>
    </source>
</evidence>
<dbReference type="Pfam" id="PF00563">
    <property type="entry name" value="EAL"/>
    <property type="match status" value="1"/>
</dbReference>
<dbReference type="Proteomes" id="UP000032266">
    <property type="component" value="Chromosome"/>
</dbReference>
<dbReference type="GO" id="GO:0006355">
    <property type="term" value="P:regulation of DNA-templated transcription"/>
    <property type="evidence" value="ECO:0007669"/>
    <property type="project" value="InterPro"/>
</dbReference>